<dbReference type="InterPro" id="IPR018247">
    <property type="entry name" value="EF_Hand_1_Ca_BS"/>
</dbReference>
<dbReference type="EMBL" id="RBNI01008236">
    <property type="protein sequence ID" value="RUP44863.1"/>
    <property type="molecule type" value="Genomic_DNA"/>
</dbReference>
<evidence type="ECO:0000256" key="3">
    <source>
        <dbReference type="SAM" id="MobiDB-lite"/>
    </source>
</evidence>
<dbReference type="InterPro" id="IPR011992">
    <property type="entry name" value="EF-hand-dom_pair"/>
</dbReference>
<feature type="compositionally biased region" description="Low complexity" evidence="3">
    <location>
        <begin position="921"/>
        <end position="930"/>
    </location>
</feature>
<dbReference type="InterPro" id="IPR050302">
    <property type="entry name" value="Rab_GAP_TBC_domain"/>
</dbReference>
<gene>
    <name evidence="6" type="ORF">BC936DRAFT_148927</name>
</gene>
<feature type="domain" description="EF-hand" evidence="5">
    <location>
        <begin position="750"/>
        <end position="785"/>
    </location>
</feature>
<dbReference type="Gene3D" id="1.10.10.750">
    <property type="entry name" value="Ypt/Rab-GAP domain of gyp1p, domain 1"/>
    <property type="match status" value="1"/>
</dbReference>
<evidence type="ECO:0008006" key="8">
    <source>
        <dbReference type="Google" id="ProtNLM"/>
    </source>
</evidence>
<dbReference type="PROSITE" id="PS00018">
    <property type="entry name" value="EF_HAND_1"/>
    <property type="match status" value="1"/>
</dbReference>
<dbReference type="Gene3D" id="2.30.29.30">
    <property type="entry name" value="Pleckstrin-homology domain (PH domain)/Phosphotyrosine-binding domain (PTB)"/>
    <property type="match status" value="1"/>
</dbReference>
<dbReference type="Gene3D" id="1.10.472.80">
    <property type="entry name" value="Ypt/Rab-GAP domain of gyp1p, domain 3"/>
    <property type="match status" value="1"/>
</dbReference>
<dbReference type="PANTHER" id="PTHR47219">
    <property type="entry name" value="RAB GTPASE-ACTIVATING PROTEIN 1-LIKE"/>
    <property type="match status" value="1"/>
</dbReference>
<evidence type="ECO:0000313" key="7">
    <source>
        <dbReference type="Proteomes" id="UP000268093"/>
    </source>
</evidence>
<accession>A0A433D213</accession>
<keyword evidence="1" id="KW-0343">GTPase activation</keyword>
<dbReference type="Pfam" id="PF02893">
    <property type="entry name" value="GRAM"/>
    <property type="match status" value="2"/>
</dbReference>
<proteinExistence type="predicted"/>
<feature type="region of interest" description="Disordered" evidence="3">
    <location>
        <begin position="908"/>
        <end position="930"/>
    </location>
</feature>
<comment type="caution">
    <text evidence="6">The sequence shown here is derived from an EMBL/GenBank/DDBJ whole genome shotgun (WGS) entry which is preliminary data.</text>
</comment>
<dbReference type="InterPro" id="IPR011993">
    <property type="entry name" value="PH-like_dom_sf"/>
</dbReference>
<evidence type="ECO:0000256" key="1">
    <source>
        <dbReference type="ARBA" id="ARBA00022468"/>
    </source>
</evidence>
<dbReference type="SUPFAM" id="SSF47923">
    <property type="entry name" value="Ypt/Rab-GAP domain of gyp1p"/>
    <property type="match status" value="1"/>
</dbReference>
<dbReference type="Gene3D" id="1.10.238.10">
    <property type="entry name" value="EF-hand"/>
    <property type="match status" value="1"/>
</dbReference>
<dbReference type="SUPFAM" id="SSF47473">
    <property type="entry name" value="EF-hand"/>
    <property type="match status" value="1"/>
</dbReference>
<dbReference type="GO" id="GO:0005509">
    <property type="term" value="F:calcium ion binding"/>
    <property type="evidence" value="ECO:0007669"/>
    <property type="project" value="InterPro"/>
</dbReference>
<dbReference type="FunFam" id="1.10.8.270:FF:000015">
    <property type="entry name" value="GTPase activating protein (Gyp2)"/>
    <property type="match status" value="1"/>
</dbReference>
<evidence type="ECO:0000259" key="4">
    <source>
        <dbReference type="PROSITE" id="PS50086"/>
    </source>
</evidence>
<dbReference type="InterPro" id="IPR035969">
    <property type="entry name" value="Rab-GAP_TBC_sf"/>
</dbReference>
<dbReference type="Gene3D" id="1.10.8.270">
    <property type="entry name" value="putative rabgap domain of human tbc1 domain family member 14 like domains"/>
    <property type="match status" value="1"/>
</dbReference>
<protein>
    <recommendedName>
        <fullName evidence="8">Rab-GTPase-TBC domain-containing protein</fullName>
    </recommendedName>
</protein>
<evidence type="ECO:0000313" key="6">
    <source>
        <dbReference type="EMBL" id="RUP44863.1"/>
    </source>
</evidence>
<sequence>MSQGWLYISENYLAFYSFLLGIETKLLIELKDIQDLRKEKSKRGVFADALKVITKGKEETYDLLVQLTSLAMQRLLKNTALEPAPGMSIAIHDSDIDSISEKSGDTASARSMDLATSPQEIRRLVQPLKQGLAEQKRDEIFRSQFNLPITEHLAVEVTATFSLPSDKPGTGEAAASRKSEILHTGRLSLSDAYLTFTSEESSLVLPLYTIRRVERLNTPRQSVYSLSIITWHQMQLIFHLNATKTACEQFCNVLKMNLRNQVKYMKSLKMFLATCYSEALLLDKKEEELPPCGLGVQFGFPGDMKKLKDRSKTKLWRQYFEEHGRNLTTIRLPTFGKLVRVGLPNRLRGEIWEYCSGSMYLRFMNQGLYERLHREYAGKTSISTEEIEKDLNRSLPEYPAYQTPDGIDKLRRVLTGYSWKDPELGYCQAMNIVTSAILIYMSEEQAFWTLSILCDRMLPGYYSTSMYGALLDQLIFEHLVEKTMPILHEHFKRTDIQLSVACLPWFLSLYINSMPLLFAFRVLDCFFMEGPKILFQIGYVNSSIFNLFCGFVCAINGEDLLKTTDDGAFMHVLKKFFASLDDPIYPKSPNPKAKSVTKFNELMLIAYREFSNITDETVMELRRTHQLKVVAGIESFTKRSATRNLKDTSRFTKEEISTLYDRFYSALYYGQKKSERVDTRMDSVTFQRFLASMATWAKLTDDEAGQQGDRRLVGLAFIDNLFDHHFDRTRAGLLTLQDAVTGLGEIVHGDLMSRIELFFNLHDTDKDGFMSKEDIVRMSETFLFLFRHDDDVDRHLAAVSTFIKNAFEYSEKVEQSKEEEQIVPVLSSEMTLAEQAKVVQKNLLPGPELKMSLPSFRMVALADEKLELFFDRGFAQSFKLTEPVADRQKSLGREIFDALWGEGMKLAAGRGRPRKSPSPTPSSSQVTEVPVTASMGDREPSLAAGQASVTEKVVVEVESEEGDEENGDVMEEVDRLLIEFGGHVELGGHEDDVEEEEEDKAI</sequence>
<organism evidence="6 7">
    <name type="scientific">Jimgerdemannia flammicorona</name>
    <dbReference type="NCBI Taxonomy" id="994334"/>
    <lineage>
        <taxon>Eukaryota</taxon>
        <taxon>Fungi</taxon>
        <taxon>Fungi incertae sedis</taxon>
        <taxon>Mucoromycota</taxon>
        <taxon>Mucoromycotina</taxon>
        <taxon>Endogonomycetes</taxon>
        <taxon>Endogonales</taxon>
        <taxon>Endogonaceae</taxon>
        <taxon>Jimgerdemannia</taxon>
    </lineage>
</organism>
<feature type="region of interest" description="Disordered" evidence="3">
    <location>
        <begin position="982"/>
        <end position="1002"/>
    </location>
</feature>
<dbReference type="AlphaFoldDB" id="A0A433D213"/>
<dbReference type="PANTHER" id="PTHR47219:SF20">
    <property type="entry name" value="TBC1 DOMAIN FAMILY MEMBER 2B"/>
    <property type="match status" value="1"/>
</dbReference>
<reference evidence="6 7" key="1">
    <citation type="journal article" date="2018" name="New Phytol.">
        <title>Phylogenomics of Endogonaceae and evolution of mycorrhizas within Mucoromycota.</title>
        <authorList>
            <person name="Chang Y."/>
            <person name="Desiro A."/>
            <person name="Na H."/>
            <person name="Sandor L."/>
            <person name="Lipzen A."/>
            <person name="Clum A."/>
            <person name="Barry K."/>
            <person name="Grigoriev I.V."/>
            <person name="Martin F.M."/>
            <person name="Stajich J.E."/>
            <person name="Smith M.E."/>
            <person name="Bonito G."/>
            <person name="Spatafora J.W."/>
        </authorList>
    </citation>
    <scope>NUCLEOTIDE SEQUENCE [LARGE SCALE GENOMIC DNA]</scope>
    <source>
        <strain evidence="6 7">GMNB39</strain>
    </source>
</reference>
<dbReference type="GO" id="GO:0005096">
    <property type="term" value="F:GTPase activator activity"/>
    <property type="evidence" value="ECO:0007669"/>
    <property type="project" value="UniProtKB-KW"/>
</dbReference>
<dbReference type="InterPro" id="IPR002048">
    <property type="entry name" value="EF_hand_dom"/>
</dbReference>
<evidence type="ECO:0000256" key="2">
    <source>
        <dbReference type="ARBA" id="ARBA00022837"/>
    </source>
</evidence>
<feature type="compositionally biased region" description="Acidic residues" evidence="3">
    <location>
        <begin position="991"/>
        <end position="1002"/>
    </location>
</feature>
<feature type="domain" description="Rab-GAP TBC" evidence="4">
    <location>
        <begin position="342"/>
        <end position="530"/>
    </location>
</feature>
<keyword evidence="7" id="KW-1185">Reference proteome</keyword>
<name>A0A433D213_9FUNG</name>
<dbReference type="PROSITE" id="PS50086">
    <property type="entry name" value="TBC_RABGAP"/>
    <property type="match status" value="1"/>
</dbReference>
<dbReference type="OrthoDB" id="17687at2759"/>
<dbReference type="InterPro" id="IPR004182">
    <property type="entry name" value="GRAM"/>
</dbReference>
<evidence type="ECO:0000259" key="5">
    <source>
        <dbReference type="PROSITE" id="PS50222"/>
    </source>
</evidence>
<dbReference type="PROSITE" id="PS50222">
    <property type="entry name" value="EF_HAND_2"/>
    <property type="match status" value="1"/>
</dbReference>
<dbReference type="Proteomes" id="UP000268093">
    <property type="component" value="Unassembled WGS sequence"/>
</dbReference>
<dbReference type="SMART" id="SM00164">
    <property type="entry name" value="TBC"/>
    <property type="match status" value="1"/>
</dbReference>
<dbReference type="Pfam" id="PF00566">
    <property type="entry name" value="RabGAP-TBC"/>
    <property type="match status" value="1"/>
</dbReference>
<dbReference type="InterPro" id="IPR000195">
    <property type="entry name" value="Rab-GAP-TBC_dom"/>
</dbReference>
<dbReference type="GO" id="GO:0031267">
    <property type="term" value="F:small GTPase binding"/>
    <property type="evidence" value="ECO:0007669"/>
    <property type="project" value="TreeGrafter"/>
</dbReference>
<keyword evidence="2" id="KW-0106">Calcium</keyword>